<keyword evidence="1" id="KW-0597">Phosphoprotein</keyword>
<feature type="domain" description="PAS" evidence="3">
    <location>
        <begin position="264"/>
        <end position="310"/>
    </location>
</feature>
<feature type="modified residue" description="4-aspartylphosphate" evidence="1">
    <location>
        <position position="68"/>
    </location>
</feature>
<dbReference type="Pfam" id="PF08448">
    <property type="entry name" value="PAS_4"/>
    <property type="match status" value="2"/>
</dbReference>
<dbReference type="PANTHER" id="PTHR44757">
    <property type="entry name" value="DIGUANYLATE CYCLASE DGCP"/>
    <property type="match status" value="1"/>
</dbReference>
<dbReference type="PATRIC" id="fig|797209.4.peg.1490"/>
<dbReference type="PANTHER" id="PTHR44757:SF2">
    <property type="entry name" value="BIOFILM ARCHITECTURE MAINTENANCE PROTEIN MBAA"/>
    <property type="match status" value="1"/>
</dbReference>
<dbReference type="RefSeq" id="WP_007978508.1">
    <property type="nucleotide sequence ID" value="NZ_AEMG01000006.1"/>
</dbReference>
<dbReference type="CDD" id="cd00156">
    <property type="entry name" value="REC"/>
    <property type="match status" value="1"/>
</dbReference>
<dbReference type="InterPro" id="IPR001789">
    <property type="entry name" value="Sig_transdc_resp-reg_receiver"/>
</dbReference>
<evidence type="ECO:0000256" key="1">
    <source>
        <dbReference type="PROSITE-ProRule" id="PRU00169"/>
    </source>
</evidence>
<dbReference type="CDD" id="cd00130">
    <property type="entry name" value="PAS"/>
    <property type="match status" value="2"/>
</dbReference>
<evidence type="ECO:0000313" key="5">
    <source>
        <dbReference type="EMBL" id="SHK15535.1"/>
    </source>
</evidence>
<dbReference type="PROSITE" id="PS50110">
    <property type="entry name" value="RESPONSE_REGULATORY"/>
    <property type="match status" value="1"/>
</dbReference>
<dbReference type="EMBL" id="AEMG01000006">
    <property type="protein sequence ID" value="EFW92693.1"/>
    <property type="molecule type" value="Genomic_DNA"/>
</dbReference>
<dbReference type="InterPro" id="IPR001610">
    <property type="entry name" value="PAC"/>
</dbReference>
<dbReference type="STRING" id="797209.GCA_000376445_00176"/>
<dbReference type="GO" id="GO:0000160">
    <property type="term" value="P:phosphorelay signal transduction system"/>
    <property type="evidence" value="ECO:0007669"/>
    <property type="project" value="InterPro"/>
</dbReference>
<dbReference type="SUPFAM" id="SSF55785">
    <property type="entry name" value="PYP-like sensor domain (PAS domain)"/>
    <property type="match status" value="2"/>
</dbReference>
<dbReference type="AlphaFoldDB" id="E7QRS4"/>
<feature type="domain" description="PAS" evidence="3">
    <location>
        <begin position="147"/>
        <end position="217"/>
    </location>
</feature>
<dbReference type="PROSITE" id="PS50112">
    <property type="entry name" value="PAS"/>
    <property type="match status" value="2"/>
</dbReference>
<keyword evidence="7" id="KW-1185">Reference proteome</keyword>
<dbReference type="SMART" id="SM00091">
    <property type="entry name" value="PAS"/>
    <property type="match status" value="2"/>
</dbReference>
<dbReference type="InterPro" id="IPR013656">
    <property type="entry name" value="PAS_4"/>
</dbReference>
<dbReference type="NCBIfam" id="TIGR00229">
    <property type="entry name" value="sensory_box"/>
    <property type="match status" value="1"/>
</dbReference>
<dbReference type="Pfam" id="PF00072">
    <property type="entry name" value="Response_reg"/>
    <property type="match status" value="1"/>
</dbReference>
<sequence>MNDFLASRNPTADAPIRILHVDDDPARLRLSDPLLSEHISDIAVYTETAPTKAIDRLDSLTVDCIVSDFDMGSMDGLEFLEAVRERSPELPFILFTGKGSEEIASEAISAGVTDYLQKGGPDRYAVLANRIENVVSRHRAERATDAYRRHMNAVYDRVTDAFLALDADWRFTFVNARGEELLDRPEADLLGNVVWEEFPESVNSTFESEYRRAMERQEPTTFEAYFEPLETLFEVHAYPSTEGLSVYFRDVTDETRIRKEHRRERELLERVFETSPVGIIILDTDGEIERVNERMAEMLALPKERITNRNYDSSEWTVTDEDGTPIGENGHPLTTIFEDETTLRGVRTRYRTPDGEWRHFSVNGAPVHAEDGTVERIVFIVEDVTDSEIDPAC</sequence>
<dbReference type="Gene3D" id="3.40.50.2300">
    <property type="match status" value="1"/>
</dbReference>
<reference evidence="4 6" key="1">
    <citation type="journal article" date="2014" name="ISME J.">
        <title>Trehalose/2-sulfotrehalose biosynthesis and glycine-betaine uptake are widely spread mechanisms for osmoadaptation in the Halobacteriales.</title>
        <authorList>
            <person name="Youssef N.H."/>
            <person name="Savage-Ashlock K.N."/>
            <person name="McCully A.L."/>
            <person name="Luedtke B."/>
            <person name="Shaw E.I."/>
            <person name="Hoff W.D."/>
            <person name="Elshahed M.S."/>
        </authorList>
    </citation>
    <scope>NUCLEOTIDE SEQUENCE [LARGE SCALE GENOMIC DNA]</scope>
    <source>
        <strain evidence="4 6">DX253</strain>
    </source>
</reference>
<evidence type="ECO:0000313" key="4">
    <source>
        <dbReference type="EMBL" id="EFW92693.1"/>
    </source>
</evidence>
<dbReference type="Proteomes" id="UP000184203">
    <property type="component" value="Unassembled WGS sequence"/>
</dbReference>
<dbReference type="SMART" id="SM00086">
    <property type="entry name" value="PAC"/>
    <property type="match status" value="1"/>
</dbReference>
<reference evidence="7" key="3">
    <citation type="submission" date="2016-11" db="EMBL/GenBank/DDBJ databases">
        <authorList>
            <person name="Varghese N."/>
            <person name="Submissions S."/>
        </authorList>
    </citation>
    <scope>NUCLEOTIDE SEQUENCE [LARGE SCALE GENOMIC DNA]</scope>
    <source>
        <strain evidence="7">DX253</strain>
    </source>
</reference>
<dbReference type="SUPFAM" id="SSF52172">
    <property type="entry name" value="CheY-like"/>
    <property type="match status" value="1"/>
</dbReference>
<dbReference type="InterPro" id="IPR052155">
    <property type="entry name" value="Biofilm_reg_signaling"/>
</dbReference>
<evidence type="ECO:0000313" key="6">
    <source>
        <dbReference type="Proteomes" id="UP000003751"/>
    </source>
</evidence>
<dbReference type="EMBL" id="FRAN01000001">
    <property type="protein sequence ID" value="SHK15535.1"/>
    <property type="molecule type" value="Genomic_DNA"/>
</dbReference>
<dbReference type="eggNOG" id="arCOG02387">
    <property type="taxonomic scope" value="Archaea"/>
</dbReference>
<evidence type="ECO:0000259" key="3">
    <source>
        <dbReference type="PROSITE" id="PS50112"/>
    </source>
</evidence>
<dbReference type="InterPro" id="IPR011006">
    <property type="entry name" value="CheY-like_superfamily"/>
</dbReference>
<dbReference type="eggNOG" id="arCOG02352">
    <property type="taxonomic scope" value="Archaea"/>
</dbReference>
<feature type="domain" description="Response regulatory" evidence="2">
    <location>
        <begin position="17"/>
        <end position="133"/>
    </location>
</feature>
<name>E7QRS4_HALPU</name>
<organism evidence="4 6">
    <name type="scientific">Haladaptatus paucihalophilus DX253</name>
    <dbReference type="NCBI Taxonomy" id="797209"/>
    <lineage>
        <taxon>Archaea</taxon>
        <taxon>Methanobacteriati</taxon>
        <taxon>Methanobacteriota</taxon>
        <taxon>Stenosarchaea group</taxon>
        <taxon>Halobacteria</taxon>
        <taxon>Halobacteriales</taxon>
        <taxon>Haladaptataceae</taxon>
        <taxon>Haladaptatus</taxon>
    </lineage>
</organism>
<dbReference type="InterPro" id="IPR035965">
    <property type="entry name" value="PAS-like_dom_sf"/>
</dbReference>
<dbReference type="Proteomes" id="UP000003751">
    <property type="component" value="Unassembled WGS sequence"/>
</dbReference>
<accession>E7QRS4</accession>
<dbReference type="SMART" id="SM00448">
    <property type="entry name" value="REC"/>
    <property type="match status" value="1"/>
</dbReference>
<evidence type="ECO:0000313" key="7">
    <source>
        <dbReference type="Proteomes" id="UP000184203"/>
    </source>
</evidence>
<evidence type="ECO:0000259" key="2">
    <source>
        <dbReference type="PROSITE" id="PS50110"/>
    </source>
</evidence>
<dbReference type="Gene3D" id="3.30.450.20">
    <property type="entry name" value="PAS domain"/>
    <property type="match status" value="2"/>
</dbReference>
<dbReference type="OrthoDB" id="8127at2157"/>
<dbReference type="InterPro" id="IPR000014">
    <property type="entry name" value="PAS"/>
</dbReference>
<proteinExistence type="predicted"/>
<protein>
    <submittedName>
        <fullName evidence="4">HTR-like protein</fullName>
    </submittedName>
    <submittedName>
        <fullName evidence="5">PAS domain S-box-containing protein</fullName>
    </submittedName>
</protein>
<reference evidence="5" key="2">
    <citation type="submission" date="2016-11" db="EMBL/GenBank/DDBJ databases">
        <authorList>
            <person name="Jaros S."/>
            <person name="Januszkiewicz K."/>
            <person name="Wedrychowicz H."/>
        </authorList>
    </citation>
    <scope>NUCLEOTIDE SEQUENCE [LARGE SCALE GENOMIC DNA]</scope>
    <source>
        <strain evidence="5">DX253</strain>
    </source>
</reference>
<gene>
    <name evidence="5" type="ORF">SAMN05444342_0764</name>
    <name evidence="4" type="ORF">ZOD2009_07484</name>
</gene>